<organism evidence="5 6">
    <name type="scientific">Geochorda subterranea</name>
    <dbReference type="NCBI Taxonomy" id="3109564"/>
    <lineage>
        <taxon>Bacteria</taxon>
        <taxon>Bacillati</taxon>
        <taxon>Bacillota</taxon>
        <taxon>Limnochordia</taxon>
        <taxon>Limnochordales</taxon>
        <taxon>Geochordaceae</taxon>
        <taxon>Geochorda</taxon>
    </lineage>
</organism>
<gene>
    <name evidence="5" type="ORF">VLY81_03665</name>
</gene>
<comment type="similarity">
    <text evidence="1">Belongs to the leucine-binding protein family.</text>
</comment>
<dbReference type="SUPFAM" id="SSF53822">
    <property type="entry name" value="Periplasmic binding protein-like I"/>
    <property type="match status" value="1"/>
</dbReference>
<evidence type="ECO:0000259" key="4">
    <source>
        <dbReference type="Pfam" id="PF13458"/>
    </source>
</evidence>
<proteinExistence type="inferred from homology"/>
<dbReference type="PANTHER" id="PTHR30483:SF6">
    <property type="entry name" value="PERIPLASMIC BINDING PROTEIN OF ABC TRANSPORTER FOR NATURAL AMINO ACIDS"/>
    <property type="match status" value="1"/>
</dbReference>
<sequence>MNRKIASLLLAGSLLVAATAVAGAAEPIRIGLNLEMTGGVAAYGQQGYEGIQVLQQMMKLEALGRPVEFVLVDNKSDRVESANAAQRLIQRDRVVAIIGPMISGSMLAAGPIAEQARVPIIGPSTTNPLTTQGRSFVFRACFIDPFQGQIAARFAYDNLGVRRAALLVDVAQDYAVGLANFFAREFTRLGGQVVATQYLKTGDQDFSAQLTAIRAANPELLYMPNYYAEIALAAVQARRLGLDVPILAGDGADAPELVQIGGAAVEGLMHTGFYHVQAFSNPLAQQYVETFRRVTGKEPNAFGALAADSVLIVLDAIRRAGSTDPEAIAAAMQQTRDLEVTTGTVTIQNGDAIKPVVIRKLVNGQWEYLATVNP</sequence>
<dbReference type="Proteomes" id="UP001333102">
    <property type="component" value="Chromosome"/>
</dbReference>
<evidence type="ECO:0000313" key="6">
    <source>
        <dbReference type="Proteomes" id="UP001333102"/>
    </source>
</evidence>
<keyword evidence="6" id="KW-1185">Reference proteome</keyword>
<evidence type="ECO:0000256" key="1">
    <source>
        <dbReference type="ARBA" id="ARBA00010062"/>
    </source>
</evidence>
<evidence type="ECO:0000256" key="3">
    <source>
        <dbReference type="SAM" id="SignalP"/>
    </source>
</evidence>
<feature type="chain" id="PRO_5046527731" evidence="3">
    <location>
        <begin position="25"/>
        <end position="374"/>
    </location>
</feature>
<dbReference type="Gene3D" id="3.40.50.2300">
    <property type="match status" value="2"/>
</dbReference>
<protein>
    <submittedName>
        <fullName evidence="5">ABC transporter substrate-binding protein</fullName>
    </submittedName>
</protein>
<accession>A0ABZ1BRA4</accession>
<evidence type="ECO:0000256" key="2">
    <source>
        <dbReference type="ARBA" id="ARBA00022729"/>
    </source>
</evidence>
<dbReference type="PANTHER" id="PTHR30483">
    <property type="entry name" value="LEUCINE-SPECIFIC-BINDING PROTEIN"/>
    <property type="match status" value="1"/>
</dbReference>
<dbReference type="EMBL" id="CP141614">
    <property type="protein sequence ID" value="WRP15274.1"/>
    <property type="molecule type" value="Genomic_DNA"/>
</dbReference>
<dbReference type="InterPro" id="IPR028081">
    <property type="entry name" value="Leu-bd"/>
</dbReference>
<name>A0ABZ1BRA4_9FIRM</name>
<keyword evidence="2 3" id="KW-0732">Signal</keyword>
<dbReference type="RefSeq" id="WP_324669670.1">
    <property type="nucleotide sequence ID" value="NZ_CP141614.1"/>
</dbReference>
<evidence type="ECO:0000313" key="5">
    <source>
        <dbReference type="EMBL" id="WRP15274.1"/>
    </source>
</evidence>
<reference evidence="6" key="1">
    <citation type="submission" date="2023-12" db="EMBL/GenBank/DDBJ databases">
        <title>Novel isolates from deep terrestrial aquifers shed light on the physiology and ecology of the class Limnochordia.</title>
        <authorList>
            <person name="Karnachuk O.V."/>
            <person name="Lukina A.P."/>
            <person name="Avakyan M.R."/>
            <person name="Kadnikov V."/>
            <person name="Begmatov S."/>
            <person name="Beletsky A.V."/>
            <person name="Mardanov A.V."/>
            <person name="Ravin N.V."/>
        </authorList>
    </citation>
    <scope>NUCLEOTIDE SEQUENCE [LARGE SCALE GENOMIC DNA]</scope>
    <source>
        <strain evidence="6">LN</strain>
    </source>
</reference>
<dbReference type="InterPro" id="IPR028082">
    <property type="entry name" value="Peripla_BP_I"/>
</dbReference>
<feature type="signal peptide" evidence="3">
    <location>
        <begin position="1"/>
        <end position="24"/>
    </location>
</feature>
<feature type="domain" description="Leucine-binding protein" evidence="4">
    <location>
        <begin position="27"/>
        <end position="362"/>
    </location>
</feature>
<dbReference type="CDD" id="cd06347">
    <property type="entry name" value="PBP1_ABC_LivK_ligand_binding-like"/>
    <property type="match status" value="1"/>
</dbReference>
<dbReference type="InterPro" id="IPR051010">
    <property type="entry name" value="BCAA_transport"/>
</dbReference>
<dbReference type="Pfam" id="PF13458">
    <property type="entry name" value="Peripla_BP_6"/>
    <property type="match status" value="1"/>
</dbReference>